<dbReference type="SMART" id="SM00248">
    <property type="entry name" value="ANK"/>
    <property type="match status" value="6"/>
</dbReference>
<dbReference type="PANTHER" id="PTHR24133">
    <property type="entry name" value="ANKYRIN DOMAIN-CONTAINING"/>
    <property type="match status" value="1"/>
</dbReference>
<dbReference type="InterPro" id="IPR036770">
    <property type="entry name" value="Ankyrin_rpt-contain_sf"/>
</dbReference>
<dbReference type="PROSITE" id="PS50297">
    <property type="entry name" value="ANK_REP_REGION"/>
    <property type="match status" value="1"/>
</dbReference>
<dbReference type="Proteomes" id="UP001595851">
    <property type="component" value="Unassembled WGS sequence"/>
</dbReference>
<dbReference type="RefSeq" id="WP_379533963.1">
    <property type="nucleotide sequence ID" value="NZ_JBHSBI010000032.1"/>
</dbReference>
<evidence type="ECO:0000313" key="4">
    <source>
        <dbReference type="Proteomes" id="UP001595851"/>
    </source>
</evidence>
<dbReference type="EMBL" id="JBHSBI010000032">
    <property type="protein sequence ID" value="MFC4014114.1"/>
    <property type="molecule type" value="Genomic_DNA"/>
</dbReference>
<feature type="repeat" description="ANK" evidence="1">
    <location>
        <begin position="348"/>
        <end position="380"/>
    </location>
</feature>
<evidence type="ECO:0000313" key="3">
    <source>
        <dbReference type="EMBL" id="MFC4014114.1"/>
    </source>
</evidence>
<dbReference type="PROSITE" id="PS50088">
    <property type="entry name" value="ANK_REPEAT"/>
    <property type="match status" value="3"/>
</dbReference>
<feature type="repeat" description="ANK" evidence="1">
    <location>
        <begin position="253"/>
        <end position="285"/>
    </location>
</feature>
<gene>
    <name evidence="3" type="ORF">ACFOY2_43290</name>
</gene>
<dbReference type="Pfam" id="PF13637">
    <property type="entry name" value="Ank_4"/>
    <property type="match status" value="1"/>
</dbReference>
<feature type="region of interest" description="Disordered" evidence="2">
    <location>
        <begin position="1"/>
        <end position="23"/>
    </location>
</feature>
<dbReference type="PANTHER" id="PTHR24133:SF40">
    <property type="entry name" value="ANKYRIN REPEAT DOMAIN 44"/>
    <property type="match status" value="1"/>
</dbReference>
<keyword evidence="1" id="KW-0040">ANK repeat</keyword>
<evidence type="ECO:0000256" key="1">
    <source>
        <dbReference type="PROSITE-ProRule" id="PRU00023"/>
    </source>
</evidence>
<keyword evidence="4" id="KW-1185">Reference proteome</keyword>
<feature type="repeat" description="ANK" evidence="1">
    <location>
        <begin position="216"/>
        <end position="249"/>
    </location>
</feature>
<dbReference type="SUPFAM" id="SSF48403">
    <property type="entry name" value="Ankyrin repeat"/>
    <property type="match status" value="1"/>
</dbReference>
<dbReference type="InterPro" id="IPR002110">
    <property type="entry name" value="Ankyrin_rpt"/>
</dbReference>
<evidence type="ECO:0000256" key="2">
    <source>
        <dbReference type="SAM" id="MobiDB-lite"/>
    </source>
</evidence>
<dbReference type="InterPro" id="IPR052391">
    <property type="entry name" value="E3_Ligase-Neurotoxin"/>
</dbReference>
<dbReference type="Gene3D" id="1.25.40.20">
    <property type="entry name" value="Ankyrin repeat-containing domain"/>
    <property type="match status" value="3"/>
</dbReference>
<sequence>MSDLPQRPSLEHLRKQAKARSRAQGVPLSRAQFELARSYGFASWPRLAAYVRASGLEGLERALVPADAPALASLLASDPGAATRPIGDPTPAGGLVPLLVLLRRSIGSPADVRECARLLLDAGADPESHTVEWDGQGRRTALFDAVGRGDAALAEVLVERGATPDEDAFYHACEQSGTALLDLLHRPGFERMVAHKLDFEDAAGLRWFLDRRVDVNACRALHHAIVRGRGTAILTMLLDAGAEVNLPWDRWDVGRRPLALAARSGHLAAYELLAARGASAELDEVDEAVLAVARGESARLPSAPPPALGIPDSGDFGWVLGQFAGLGRTDVVRALLDGGLAVGTRGWSNFTPLDQAAMHGRTATVRLLIERGADLDDRAFDEEGPTPLDCALWGLRNNRADDGDYRGTVRALVEAGAPTRLAPPTGDATIDALLTDTP</sequence>
<comment type="caution">
    <text evidence="3">The sequence shown here is derived from an EMBL/GenBank/DDBJ whole genome shotgun (WGS) entry which is preliminary data.</text>
</comment>
<organism evidence="3 4">
    <name type="scientific">Nonomuraea purpurea</name>
    <dbReference type="NCBI Taxonomy" id="1849276"/>
    <lineage>
        <taxon>Bacteria</taxon>
        <taxon>Bacillati</taxon>
        <taxon>Actinomycetota</taxon>
        <taxon>Actinomycetes</taxon>
        <taxon>Streptosporangiales</taxon>
        <taxon>Streptosporangiaceae</taxon>
        <taxon>Nonomuraea</taxon>
    </lineage>
</organism>
<reference evidence="4" key="1">
    <citation type="journal article" date="2019" name="Int. J. Syst. Evol. Microbiol.">
        <title>The Global Catalogue of Microorganisms (GCM) 10K type strain sequencing project: providing services to taxonomists for standard genome sequencing and annotation.</title>
        <authorList>
            <consortium name="The Broad Institute Genomics Platform"/>
            <consortium name="The Broad Institute Genome Sequencing Center for Infectious Disease"/>
            <person name="Wu L."/>
            <person name="Ma J."/>
        </authorList>
    </citation>
    <scope>NUCLEOTIDE SEQUENCE [LARGE SCALE GENOMIC DNA]</scope>
    <source>
        <strain evidence="4">TBRC 1276</strain>
    </source>
</reference>
<accession>A0ABV8GPJ8</accession>
<protein>
    <submittedName>
        <fullName evidence="3">Ankyrin repeat domain-containing protein</fullName>
    </submittedName>
</protein>
<proteinExistence type="predicted"/>
<name>A0ABV8GPJ8_9ACTN</name>